<dbReference type="AlphaFoldDB" id="A0A914KKG8"/>
<organism evidence="1 2">
    <name type="scientific">Meloidogyne incognita</name>
    <name type="common">Southern root-knot nematode worm</name>
    <name type="synonym">Oxyuris incognita</name>
    <dbReference type="NCBI Taxonomy" id="6306"/>
    <lineage>
        <taxon>Eukaryota</taxon>
        <taxon>Metazoa</taxon>
        <taxon>Ecdysozoa</taxon>
        <taxon>Nematoda</taxon>
        <taxon>Chromadorea</taxon>
        <taxon>Rhabditida</taxon>
        <taxon>Tylenchina</taxon>
        <taxon>Tylenchomorpha</taxon>
        <taxon>Tylenchoidea</taxon>
        <taxon>Meloidogynidae</taxon>
        <taxon>Meloidogyninae</taxon>
        <taxon>Meloidogyne</taxon>
        <taxon>Meloidogyne incognita group</taxon>
    </lineage>
</organism>
<protein>
    <submittedName>
        <fullName evidence="2">Uncharacterized protein</fullName>
    </submittedName>
</protein>
<evidence type="ECO:0000313" key="1">
    <source>
        <dbReference type="Proteomes" id="UP000887563"/>
    </source>
</evidence>
<sequence>MLEWVLAITSGWNFENCSYFRTRTWPVSFSRTLTRTCPFFCSYSYFVHRFDKKIFNVDGTEIDDDDNPIRKRTCPHCQQRINVDPKNKNQAEKCEIKN</sequence>
<reference evidence="2" key="1">
    <citation type="submission" date="2022-11" db="UniProtKB">
        <authorList>
            <consortium name="WormBaseParasite"/>
        </authorList>
    </citation>
    <scope>IDENTIFICATION</scope>
</reference>
<dbReference type="Proteomes" id="UP000887563">
    <property type="component" value="Unplaced"/>
</dbReference>
<evidence type="ECO:0000313" key="2">
    <source>
        <dbReference type="WBParaSite" id="Minc3s00031g01915"/>
    </source>
</evidence>
<name>A0A914KKG8_MELIC</name>
<dbReference type="WBParaSite" id="Minc3s00031g01915">
    <property type="protein sequence ID" value="Minc3s00031g01915"/>
    <property type="gene ID" value="Minc3s00031g01915"/>
</dbReference>
<proteinExistence type="predicted"/>
<keyword evidence="1" id="KW-1185">Reference proteome</keyword>
<accession>A0A914KKG8</accession>